<dbReference type="SMART" id="SM00342">
    <property type="entry name" value="HTH_ARAC"/>
    <property type="match status" value="1"/>
</dbReference>
<feature type="modified residue" description="4-aspartylphosphate" evidence="4">
    <location>
        <position position="55"/>
    </location>
</feature>
<dbReference type="InterPro" id="IPR018060">
    <property type="entry name" value="HTH_AraC"/>
</dbReference>
<evidence type="ECO:0000256" key="1">
    <source>
        <dbReference type="ARBA" id="ARBA00023015"/>
    </source>
</evidence>
<keyword evidence="2" id="KW-0238">DNA-binding</keyword>
<dbReference type="Pfam" id="PF00072">
    <property type="entry name" value="Response_reg"/>
    <property type="match status" value="1"/>
</dbReference>
<keyword evidence="3" id="KW-0804">Transcription</keyword>
<accession>A0ABZ3ISC3</accession>
<name>A0ABZ3ISC3_9FIRM</name>
<evidence type="ECO:0000259" key="6">
    <source>
        <dbReference type="PROSITE" id="PS50110"/>
    </source>
</evidence>
<keyword evidence="4" id="KW-0597">Phosphoprotein</keyword>
<feature type="domain" description="Response regulatory" evidence="6">
    <location>
        <begin position="3"/>
        <end position="120"/>
    </location>
</feature>
<dbReference type="InterPro" id="IPR001789">
    <property type="entry name" value="Sig_transdc_resp-reg_receiver"/>
</dbReference>
<protein>
    <submittedName>
        <fullName evidence="7">Response regulatory protein</fullName>
    </submittedName>
</protein>
<gene>
    <name evidence="7" type="ORF">SPSIL_048420</name>
</gene>
<dbReference type="Proteomes" id="UP000216752">
    <property type="component" value="Chromosome"/>
</dbReference>
<dbReference type="PROSITE" id="PS50110">
    <property type="entry name" value="RESPONSE_REGULATORY"/>
    <property type="match status" value="1"/>
</dbReference>
<evidence type="ECO:0000256" key="4">
    <source>
        <dbReference type="PROSITE-ProRule" id="PRU00169"/>
    </source>
</evidence>
<dbReference type="PANTHER" id="PTHR43280:SF34">
    <property type="entry name" value="ARAC-FAMILY TRANSCRIPTIONAL REGULATOR"/>
    <property type="match status" value="1"/>
</dbReference>
<dbReference type="Gene3D" id="1.10.10.60">
    <property type="entry name" value="Homeodomain-like"/>
    <property type="match status" value="2"/>
</dbReference>
<evidence type="ECO:0000256" key="3">
    <source>
        <dbReference type="ARBA" id="ARBA00023163"/>
    </source>
</evidence>
<dbReference type="RefSeq" id="WP_094606987.1">
    <property type="nucleotide sequence ID" value="NZ_CP155573.1"/>
</dbReference>
<dbReference type="InterPro" id="IPR009057">
    <property type="entry name" value="Homeodomain-like_sf"/>
</dbReference>
<dbReference type="EMBL" id="CP155573">
    <property type="protein sequence ID" value="XFO68619.1"/>
    <property type="molecule type" value="Genomic_DNA"/>
</dbReference>
<proteinExistence type="predicted"/>
<evidence type="ECO:0000313" key="7">
    <source>
        <dbReference type="EMBL" id="XFO68619.1"/>
    </source>
</evidence>
<evidence type="ECO:0000259" key="5">
    <source>
        <dbReference type="PROSITE" id="PS01124"/>
    </source>
</evidence>
<dbReference type="CDD" id="cd17536">
    <property type="entry name" value="REC_YesN-like"/>
    <property type="match status" value="1"/>
</dbReference>
<reference evidence="7" key="1">
    <citation type="submission" date="2024-05" db="EMBL/GenBank/DDBJ databases">
        <title>Isolation and characterization of Sporomusa carbonis sp. nov., a carboxydotrophic hydrogenogen in the genus of Sporomusa isolated from a charcoal burning pile.</title>
        <authorList>
            <person name="Boeer T."/>
            <person name="Rosenbaum F."/>
            <person name="Eysell L."/>
            <person name="Mueller V."/>
            <person name="Daniel R."/>
            <person name="Poehlein A."/>
        </authorList>
    </citation>
    <scope>NUCLEOTIDE SEQUENCE [LARGE SCALE GENOMIC DNA]</scope>
    <source>
        <strain evidence="7">DSM 10669</strain>
    </source>
</reference>
<dbReference type="Gene3D" id="3.40.50.2300">
    <property type="match status" value="1"/>
</dbReference>
<keyword evidence="8" id="KW-1185">Reference proteome</keyword>
<dbReference type="SUPFAM" id="SSF46689">
    <property type="entry name" value="Homeodomain-like"/>
    <property type="match status" value="2"/>
</dbReference>
<dbReference type="PROSITE" id="PS01124">
    <property type="entry name" value="HTH_ARAC_FAMILY_2"/>
    <property type="match status" value="1"/>
</dbReference>
<organism evidence="7 8">
    <name type="scientific">Sporomusa silvacetica DSM 10669</name>
    <dbReference type="NCBI Taxonomy" id="1123289"/>
    <lineage>
        <taxon>Bacteria</taxon>
        <taxon>Bacillati</taxon>
        <taxon>Bacillota</taxon>
        <taxon>Negativicutes</taxon>
        <taxon>Selenomonadales</taxon>
        <taxon>Sporomusaceae</taxon>
        <taxon>Sporomusa</taxon>
    </lineage>
</organism>
<dbReference type="PANTHER" id="PTHR43280">
    <property type="entry name" value="ARAC-FAMILY TRANSCRIPTIONAL REGULATOR"/>
    <property type="match status" value="1"/>
</dbReference>
<sequence>MSVVLIVEDELLELKFLKSIVAETLHPKDTILTCESGIQAVKLAKKYRPDIIVMDILIPEMDGLQALQEIKKFLPQACVIILSAYSDFSYAQTAIRLRVHEYLLKPIKPSVFKQIFHDLLTTVVACQVQADEEIAEPEINQIYFIEKSKKYIHDNFKQKLPLQLVSSYVFLNPQYFSRIFKKEVGVSYIDYVSKLKIEYACKLLETTNYPAYRISSECGFTDPSYFNRVFVQHMNMTPKVYRRKQLSESAENKGGVSY</sequence>
<dbReference type="SMART" id="SM00448">
    <property type="entry name" value="REC"/>
    <property type="match status" value="1"/>
</dbReference>
<evidence type="ECO:0000256" key="2">
    <source>
        <dbReference type="ARBA" id="ARBA00023125"/>
    </source>
</evidence>
<evidence type="ECO:0000313" key="8">
    <source>
        <dbReference type="Proteomes" id="UP000216752"/>
    </source>
</evidence>
<keyword evidence="1" id="KW-0805">Transcription regulation</keyword>
<feature type="domain" description="HTH araC/xylS-type" evidence="5">
    <location>
        <begin position="146"/>
        <end position="244"/>
    </location>
</feature>
<dbReference type="Pfam" id="PF12833">
    <property type="entry name" value="HTH_18"/>
    <property type="match status" value="1"/>
</dbReference>
<dbReference type="InterPro" id="IPR011006">
    <property type="entry name" value="CheY-like_superfamily"/>
</dbReference>
<dbReference type="SUPFAM" id="SSF52172">
    <property type="entry name" value="CheY-like"/>
    <property type="match status" value="1"/>
</dbReference>